<reference evidence="4 5" key="1">
    <citation type="journal article" date="2018" name="J. Microbiol.">
        <title>Bacillus spongiae sp. nov., isolated from sponge of Jeju Island.</title>
        <authorList>
            <person name="Lee G.E."/>
            <person name="Im W.T."/>
            <person name="Park J.S."/>
        </authorList>
    </citation>
    <scope>NUCLEOTIDE SEQUENCE [LARGE SCALE GENOMIC DNA]</scope>
    <source>
        <strain evidence="4 5">135PIL107-10</strain>
    </source>
</reference>
<dbReference type="Proteomes" id="UP001312865">
    <property type="component" value="Unassembled WGS sequence"/>
</dbReference>
<dbReference type="RefSeq" id="WP_336586745.1">
    <property type="nucleotide sequence ID" value="NZ_JBBAXC010000006.1"/>
</dbReference>
<proteinExistence type="inferred from homology"/>
<comment type="caution">
    <text evidence="4">The sequence shown here is derived from an EMBL/GenBank/DDBJ whole genome shotgun (WGS) entry which is preliminary data.</text>
</comment>
<evidence type="ECO:0000256" key="2">
    <source>
        <dbReference type="ARBA" id="ARBA00023002"/>
    </source>
</evidence>
<accession>A0ABU8HD81</accession>
<dbReference type="Gene3D" id="3.40.309.10">
    <property type="entry name" value="Aldehyde Dehydrogenase, Chain A, domain 2"/>
    <property type="match status" value="1"/>
</dbReference>
<comment type="similarity">
    <text evidence="1">Belongs to the aldehyde dehydrogenase family.</text>
</comment>
<protein>
    <submittedName>
        <fullName evidence="4">Aldehyde dehydrogenase family protein</fullName>
    </submittedName>
</protein>
<dbReference type="InterPro" id="IPR015590">
    <property type="entry name" value="Aldehyde_DH_dom"/>
</dbReference>
<evidence type="ECO:0000313" key="4">
    <source>
        <dbReference type="EMBL" id="MEI5907314.1"/>
    </source>
</evidence>
<dbReference type="InterPro" id="IPR016163">
    <property type="entry name" value="Ald_DH_C"/>
</dbReference>
<dbReference type="Gene3D" id="3.40.605.10">
    <property type="entry name" value="Aldehyde Dehydrogenase, Chain A, domain 1"/>
    <property type="match status" value="1"/>
</dbReference>
<keyword evidence="5" id="KW-1185">Reference proteome</keyword>
<evidence type="ECO:0000259" key="3">
    <source>
        <dbReference type="Pfam" id="PF00171"/>
    </source>
</evidence>
<dbReference type="InterPro" id="IPR051020">
    <property type="entry name" value="ALDH-related_metabolic_enz"/>
</dbReference>
<dbReference type="CDD" id="cd07149">
    <property type="entry name" value="ALDH_y4uC"/>
    <property type="match status" value="1"/>
</dbReference>
<dbReference type="SUPFAM" id="SSF53720">
    <property type="entry name" value="ALDH-like"/>
    <property type="match status" value="1"/>
</dbReference>
<feature type="domain" description="Aldehyde dehydrogenase" evidence="3">
    <location>
        <begin position="17"/>
        <end position="467"/>
    </location>
</feature>
<dbReference type="EMBL" id="JBBAXC010000006">
    <property type="protein sequence ID" value="MEI5907314.1"/>
    <property type="molecule type" value="Genomic_DNA"/>
</dbReference>
<sequence length="472" mass="51617">MTQHLWINGKETSTDSYQTLLSPYSNKVIGKVALGEEQHVKLAIEAASTAFTQFKRMPAYKRAEILERVVQMMKEEKEECAELIAKEAAKPLKDALTEVDRTIMTYTFAAQEARRLYGQSLPMDAAPGGENRIAYTVREPLGVIAAITPFNFPMNLVAHKVGPAIAAGNSIVLKPASQTPLSAYKIAALFDRAGLPDGVLNVVTGRGSKLGDTLITSDEVKMVTFTGSPKVGAAIRQKAGLKKVTLELGSNSAVIVDEDTNIEENIGRIVKGAFAYQGQVCISVQRIYVEASIYEKFIDAFINEVKSLTLGDPLSKNTDVSALISPKEIKRVQSWIDEAVEQGAILQHGGQVEDGMLQPTVILHAPQHVRVSCEEVFAPIVTINSFTHFNEVVKEVNNSKYGLQAGVYTKDINKAFWAAKELEVGGVMINEIPTFRVDHMPYGGVKESGMGREGIQYAIEEMTELKLISIKL</sequence>
<evidence type="ECO:0000313" key="5">
    <source>
        <dbReference type="Proteomes" id="UP001312865"/>
    </source>
</evidence>
<dbReference type="InterPro" id="IPR016162">
    <property type="entry name" value="Ald_DH_N"/>
</dbReference>
<keyword evidence="2" id="KW-0560">Oxidoreductase</keyword>
<dbReference type="PANTHER" id="PTHR42991:SF1">
    <property type="entry name" value="ALDEHYDE DEHYDROGENASE"/>
    <property type="match status" value="1"/>
</dbReference>
<name>A0ABU8HD81_9BACI</name>
<dbReference type="PANTHER" id="PTHR42991">
    <property type="entry name" value="ALDEHYDE DEHYDROGENASE"/>
    <property type="match status" value="1"/>
</dbReference>
<gene>
    <name evidence="4" type="ORF">WAK64_09615</name>
</gene>
<dbReference type="InterPro" id="IPR016161">
    <property type="entry name" value="Ald_DH/histidinol_DH"/>
</dbReference>
<evidence type="ECO:0000256" key="1">
    <source>
        <dbReference type="ARBA" id="ARBA00009986"/>
    </source>
</evidence>
<organism evidence="4 5">
    <name type="scientific">Bacillus spongiae</name>
    <dbReference type="NCBI Taxonomy" id="2683610"/>
    <lineage>
        <taxon>Bacteria</taxon>
        <taxon>Bacillati</taxon>
        <taxon>Bacillota</taxon>
        <taxon>Bacilli</taxon>
        <taxon>Bacillales</taxon>
        <taxon>Bacillaceae</taxon>
        <taxon>Bacillus</taxon>
    </lineage>
</organism>
<dbReference type="Pfam" id="PF00171">
    <property type="entry name" value="Aldedh"/>
    <property type="match status" value="1"/>
</dbReference>